<accession>A0A849L7J7</accession>
<gene>
    <name evidence="2" type="ORF">HMH01_16405</name>
</gene>
<dbReference type="RefSeq" id="WP_171326884.1">
    <property type="nucleotide sequence ID" value="NZ_JABFBC010000004.1"/>
</dbReference>
<dbReference type="Gene3D" id="1.20.120.520">
    <property type="entry name" value="nmb1532 protein domain like"/>
    <property type="match status" value="1"/>
</dbReference>
<evidence type="ECO:0000259" key="1">
    <source>
        <dbReference type="Pfam" id="PF01814"/>
    </source>
</evidence>
<proteinExistence type="predicted"/>
<dbReference type="InterPro" id="IPR012312">
    <property type="entry name" value="Hemerythrin-like"/>
</dbReference>
<organism evidence="2 3">
    <name type="scientific">Halovulum dunhuangense</name>
    <dbReference type="NCBI Taxonomy" id="1505036"/>
    <lineage>
        <taxon>Bacteria</taxon>
        <taxon>Pseudomonadati</taxon>
        <taxon>Pseudomonadota</taxon>
        <taxon>Alphaproteobacteria</taxon>
        <taxon>Rhodobacterales</taxon>
        <taxon>Paracoccaceae</taxon>
        <taxon>Halovulum</taxon>
    </lineage>
</organism>
<evidence type="ECO:0000313" key="3">
    <source>
        <dbReference type="Proteomes" id="UP000572377"/>
    </source>
</evidence>
<keyword evidence="3" id="KW-1185">Reference proteome</keyword>
<dbReference type="EMBL" id="JABFBC010000004">
    <property type="protein sequence ID" value="NNU82021.1"/>
    <property type="molecule type" value="Genomic_DNA"/>
</dbReference>
<evidence type="ECO:0000313" key="2">
    <source>
        <dbReference type="EMBL" id="NNU82021.1"/>
    </source>
</evidence>
<sequence length="173" mass="19517">MRIDPSLLRTPVEFLHAVHLREREICALLDRIADRARAASGEIEAALRFLSDELPAHLDDEEQDLFPMLRARCSDDDEIDRLLDQLHADHCRASALTPRITGIVGDAGSGLDAGDCDELRRYAGQSRRHLILENAVLLPFARLRLTPADLEQLRAAMTRRRSPRTTLEPKHAE</sequence>
<dbReference type="Pfam" id="PF01814">
    <property type="entry name" value="Hemerythrin"/>
    <property type="match status" value="1"/>
</dbReference>
<dbReference type="AlphaFoldDB" id="A0A849L7J7"/>
<reference evidence="2 3" key="1">
    <citation type="submission" date="2020-05" db="EMBL/GenBank/DDBJ databases">
        <title>Gimesia benthica sp. nov., a novel planctomycete isolated from a deep-sea water sample of the Northwest Indian Ocean.</title>
        <authorList>
            <person name="Wang J."/>
            <person name="Ruan C."/>
            <person name="Song L."/>
            <person name="Zhu Y."/>
            <person name="Li A."/>
            <person name="Zheng X."/>
            <person name="Wang L."/>
            <person name="Lu Z."/>
            <person name="Huang Y."/>
            <person name="Du W."/>
            <person name="Zhou Y."/>
            <person name="Huang L."/>
            <person name="Dai X."/>
        </authorList>
    </citation>
    <scope>NUCLEOTIDE SEQUENCE [LARGE SCALE GENOMIC DNA]</scope>
    <source>
        <strain evidence="2 3">YYQ-30</strain>
    </source>
</reference>
<comment type="caution">
    <text evidence="2">The sequence shown here is derived from an EMBL/GenBank/DDBJ whole genome shotgun (WGS) entry which is preliminary data.</text>
</comment>
<dbReference type="Proteomes" id="UP000572377">
    <property type="component" value="Unassembled WGS sequence"/>
</dbReference>
<name>A0A849L7J7_9RHOB</name>
<protein>
    <submittedName>
        <fullName evidence="2">Hemerythrin domain-containing protein</fullName>
    </submittedName>
</protein>
<feature type="domain" description="Hemerythrin-like" evidence="1">
    <location>
        <begin position="10"/>
        <end position="141"/>
    </location>
</feature>